<feature type="transmembrane region" description="Helical" evidence="1">
    <location>
        <begin position="51"/>
        <end position="75"/>
    </location>
</feature>
<keyword evidence="1" id="KW-0472">Membrane</keyword>
<reference evidence="2" key="1">
    <citation type="submission" date="2012-08" db="EMBL/GenBank/DDBJ databases">
        <title>Comparative genomics of metastatic and non-metastatic Leishmania guyanensis provides insights into polygenic factors involved in Leishmania RNA virus infection.</title>
        <authorList>
            <person name="Smith D."/>
            <person name="Hertz-Fowler C."/>
            <person name="Martin R."/>
            <person name="Dickens N."/>
            <person name="Fasel N."/>
            <person name="Falquet L."/>
            <person name="Beverley S."/>
            <person name="Zangger H."/>
            <person name="Calderon-Copete S."/>
            <person name="Mottram J."/>
            <person name="Xenarios I."/>
        </authorList>
    </citation>
    <scope>NUCLEOTIDE SEQUENCE</scope>
    <source>
        <strain evidence="2">MHOM/BR/75/M4147/SSU:IR2SAT-LUC</strain>
    </source>
</reference>
<feature type="transmembrane region" description="Helical" evidence="1">
    <location>
        <begin position="12"/>
        <end position="31"/>
    </location>
</feature>
<organism evidence="2">
    <name type="scientific">Leishmania guyanensis</name>
    <dbReference type="NCBI Taxonomy" id="5670"/>
    <lineage>
        <taxon>Eukaryota</taxon>
        <taxon>Discoba</taxon>
        <taxon>Euglenozoa</taxon>
        <taxon>Kinetoplastea</taxon>
        <taxon>Metakinetoplastina</taxon>
        <taxon>Trypanosomatida</taxon>
        <taxon>Trypanosomatidae</taxon>
        <taxon>Leishmaniinae</taxon>
        <taxon>Leishmania</taxon>
        <taxon>Leishmania guyanensis species complex</taxon>
    </lineage>
</organism>
<protein>
    <submittedName>
        <fullName evidence="2">Uncharacterized protein</fullName>
    </submittedName>
</protein>
<sequence>MQMEGYGDVSRTMVSVSCCGGGGGGSLSRLLGSWQPSVTFTYRSHVFYADFSLFCFVPLLLLFFPGDVACGARAFHSARRLSRR</sequence>
<name>A0A1E1IWU1_LEIGU</name>
<evidence type="ECO:0000256" key="1">
    <source>
        <dbReference type="SAM" id="Phobius"/>
    </source>
</evidence>
<keyword evidence="1" id="KW-0812">Transmembrane</keyword>
<dbReference type="EMBL" id="CALQ01000926">
    <property type="protein sequence ID" value="CCM15766.1"/>
    <property type="molecule type" value="Genomic_DNA"/>
</dbReference>
<evidence type="ECO:0000313" key="2">
    <source>
        <dbReference type="EMBL" id="CCM15766.1"/>
    </source>
</evidence>
<keyword evidence="1" id="KW-1133">Transmembrane helix</keyword>
<accession>A0A1E1IWU1</accession>
<proteinExistence type="predicted"/>
<dbReference type="AlphaFoldDB" id="A0A1E1IWU1"/>
<gene>
    <name evidence="2" type="primary">LgM4147LRVhigh.23.01080.00820</name>
    <name evidence="2" type="ORF">BN36_2332700</name>
</gene>